<evidence type="ECO:0000313" key="2">
    <source>
        <dbReference type="Proteomes" id="UP000823388"/>
    </source>
</evidence>
<evidence type="ECO:0000313" key="1">
    <source>
        <dbReference type="EMBL" id="KAG2625157.1"/>
    </source>
</evidence>
<dbReference type="Proteomes" id="UP000823388">
    <property type="component" value="Chromosome 3K"/>
</dbReference>
<keyword evidence="2" id="KW-1185">Reference proteome</keyword>
<protein>
    <submittedName>
        <fullName evidence="1">Uncharacterized protein</fullName>
    </submittedName>
</protein>
<reference evidence="1" key="1">
    <citation type="submission" date="2020-05" db="EMBL/GenBank/DDBJ databases">
        <title>WGS assembly of Panicum virgatum.</title>
        <authorList>
            <person name="Lovell J.T."/>
            <person name="Jenkins J."/>
            <person name="Shu S."/>
            <person name="Juenger T.E."/>
            <person name="Schmutz J."/>
        </authorList>
    </citation>
    <scope>NUCLEOTIDE SEQUENCE</scope>
    <source>
        <strain evidence="1">AP13</strain>
    </source>
</reference>
<dbReference type="EMBL" id="CM029041">
    <property type="protein sequence ID" value="KAG2625157.1"/>
    <property type="molecule type" value="Genomic_DNA"/>
</dbReference>
<dbReference type="AlphaFoldDB" id="A0A8T0US91"/>
<comment type="caution">
    <text evidence="1">The sequence shown here is derived from an EMBL/GenBank/DDBJ whole genome shotgun (WGS) entry which is preliminary data.</text>
</comment>
<gene>
    <name evidence="1" type="ORF">PVAP13_3KG199527</name>
</gene>
<organism evidence="1 2">
    <name type="scientific">Panicum virgatum</name>
    <name type="common">Blackwell switchgrass</name>
    <dbReference type="NCBI Taxonomy" id="38727"/>
    <lineage>
        <taxon>Eukaryota</taxon>
        <taxon>Viridiplantae</taxon>
        <taxon>Streptophyta</taxon>
        <taxon>Embryophyta</taxon>
        <taxon>Tracheophyta</taxon>
        <taxon>Spermatophyta</taxon>
        <taxon>Magnoliopsida</taxon>
        <taxon>Liliopsida</taxon>
        <taxon>Poales</taxon>
        <taxon>Poaceae</taxon>
        <taxon>PACMAD clade</taxon>
        <taxon>Panicoideae</taxon>
        <taxon>Panicodae</taxon>
        <taxon>Paniceae</taxon>
        <taxon>Panicinae</taxon>
        <taxon>Panicum</taxon>
        <taxon>Panicum sect. Hiantes</taxon>
    </lineage>
</organism>
<proteinExistence type="predicted"/>
<sequence length="104" mass="10408">MWCSPALALAPSDLLSSSTAGAGAAAADDLSSAAFLAARSRSISAADDLARSYSAAASECSIAAARSASSRANASQDGDLLHACCCAIADRPVCCLLVRYHGKK</sequence>
<accession>A0A8T0US91</accession>
<name>A0A8T0US91_PANVG</name>